<feature type="compositionally biased region" description="Gly residues" evidence="1">
    <location>
        <begin position="1"/>
        <end position="10"/>
    </location>
</feature>
<evidence type="ECO:0000313" key="2">
    <source>
        <dbReference type="EMBL" id="TQD99075.1"/>
    </source>
</evidence>
<gene>
    <name evidence="2" type="ORF">C1H46_015342</name>
</gene>
<comment type="caution">
    <text evidence="2">The sequence shown here is derived from an EMBL/GenBank/DDBJ whole genome shotgun (WGS) entry which is preliminary data.</text>
</comment>
<sequence>MVRIGGGGGESVLIEGAPRSRGPATATENQWMVRSVTVAIGGALGIERISSRRNQSSTSVGETVRTSG</sequence>
<feature type="region of interest" description="Disordered" evidence="1">
    <location>
        <begin position="1"/>
        <end position="26"/>
    </location>
</feature>
<keyword evidence="3" id="KW-1185">Reference proteome</keyword>
<accession>A0A540MJV9</accession>
<organism evidence="2 3">
    <name type="scientific">Malus baccata</name>
    <name type="common">Siberian crab apple</name>
    <name type="synonym">Pyrus baccata</name>
    <dbReference type="NCBI Taxonomy" id="106549"/>
    <lineage>
        <taxon>Eukaryota</taxon>
        <taxon>Viridiplantae</taxon>
        <taxon>Streptophyta</taxon>
        <taxon>Embryophyta</taxon>
        <taxon>Tracheophyta</taxon>
        <taxon>Spermatophyta</taxon>
        <taxon>Magnoliopsida</taxon>
        <taxon>eudicotyledons</taxon>
        <taxon>Gunneridae</taxon>
        <taxon>Pentapetalae</taxon>
        <taxon>rosids</taxon>
        <taxon>fabids</taxon>
        <taxon>Rosales</taxon>
        <taxon>Rosaceae</taxon>
        <taxon>Amygdaloideae</taxon>
        <taxon>Maleae</taxon>
        <taxon>Malus</taxon>
    </lineage>
</organism>
<dbReference type="AlphaFoldDB" id="A0A540MJV9"/>
<proteinExistence type="predicted"/>
<dbReference type="EMBL" id="VIEB01000243">
    <property type="protein sequence ID" value="TQD99075.1"/>
    <property type="molecule type" value="Genomic_DNA"/>
</dbReference>
<protein>
    <submittedName>
        <fullName evidence="2">Uncharacterized protein</fullName>
    </submittedName>
</protein>
<dbReference type="Proteomes" id="UP000315295">
    <property type="component" value="Unassembled WGS sequence"/>
</dbReference>
<reference evidence="2 3" key="1">
    <citation type="journal article" date="2019" name="G3 (Bethesda)">
        <title>Sequencing of a Wild Apple (Malus baccata) Genome Unravels the Differences Between Cultivated and Wild Apple Species Regarding Disease Resistance and Cold Tolerance.</title>
        <authorList>
            <person name="Chen X."/>
        </authorList>
    </citation>
    <scope>NUCLEOTIDE SEQUENCE [LARGE SCALE GENOMIC DNA]</scope>
    <source>
        <strain evidence="3">cv. Shandingzi</strain>
        <tissue evidence="2">Leaves</tissue>
    </source>
</reference>
<name>A0A540MJV9_MALBA</name>
<evidence type="ECO:0000313" key="3">
    <source>
        <dbReference type="Proteomes" id="UP000315295"/>
    </source>
</evidence>
<evidence type="ECO:0000256" key="1">
    <source>
        <dbReference type="SAM" id="MobiDB-lite"/>
    </source>
</evidence>